<reference evidence="4 6" key="2">
    <citation type="journal article" date="2019" name="Nat. Med.">
        <title>A library of human gut bacterial isolates paired with longitudinal multiomics data enables mechanistic microbiome research.</title>
        <authorList>
            <person name="Poyet M."/>
            <person name="Groussin M."/>
            <person name="Gibbons S.M."/>
            <person name="Avila-Pacheco J."/>
            <person name="Jiang X."/>
            <person name="Kearney S.M."/>
            <person name="Perrotta A.R."/>
            <person name="Berdy B."/>
            <person name="Zhao S."/>
            <person name="Lieberman T.D."/>
            <person name="Swanson P.K."/>
            <person name="Smith M."/>
            <person name="Roesemann S."/>
            <person name="Alexander J.E."/>
            <person name="Rich S.A."/>
            <person name="Livny J."/>
            <person name="Vlamakis H."/>
            <person name="Clish C."/>
            <person name="Bullock K."/>
            <person name="Deik A."/>
            <person name="Scott J."/>
            <person name="Pierce K.A."/>
            <person name="Xavier R.J."/>
            <person name="Alm E.J."/>
        </authorList>
    </citation>
    <scope>NUCLEOTIDE SEQUENCE [LARGE SCALE GENOMIC DNA]</scope>
    <source>
        <strain evidence="4 6">BIOML-A3</strain>
    </source>
</reference>
<dbReference type="SUPFAM" id="SSF53474">
    <property type="entry name" value="alpha/beta-Hydrolases"/>
    <property type="match status" value="1"/>
</dbReference>
<dbReference type="STRING" id="39490.ERS852448_02659"/>
<dbReference type="OrthoDB" id="9815425at2"/>
<keyword evidence="1 3" id="KW-0378">Hydrolase</keyword>
<evidence type="ECO:0000313" key="3">
    <source>
        <dbReference type="EMBL" id="CUN23626.1"/>
    </source>
</evidence>
<organism evidence="3 5">
    <name type="scientific">Eubacterium ramulus</name>
    <dbReference type="NCBI Taxonomy" id="39490"/>
    <lineage>
        <taxon>Bacteria</taxon>
        <taxon>Bacillati</taxon>
        <taxon>Bacillota</taxon>
        <taxon>Clostridia</taxon>
        <taxon>Eubacteriales</taxon>
        <taxon>Eubacteriaceae</taxon>
        <taxon>Eubacterium</taxon>
    </lineage>
</organism>
<evidence type="ECO:0000313" key="5">
    <source>
        <dbReference type="Proteomes" id="UP000095492"/>
    </source>
</evidence>
<sequence length="318" mass="35446">MSCALHYWKGEIMGYPREVIEQVKEAVCKEAAEMRRINKIVPVTGKRLQITQPDRQIDVVFYPSEKEHAPLILGFHGGGFLFGGCAMNDAMWSETGAQLGAAVASVEYRKSPDYQWREALADAYDAAVYFQNNAEEYGINKNDISVMGCSAGANLAASVCLYANQQKNHLFQRQILMYPFLDSATDPDSKGKGSLEGPIKYVFNELHRKPEEAKVPLVSPVFAEKKELEGLPKTIICYADQDNLKAEGQKYAEMLRNVGVGVDDMVTIGMPHGFYESGFGKISEGEMDFLGDDVKEMIRNGKIAQASQECLEFIKKHF</sequence>
<dbReference type="PANTHER" id="PTHR48081:SF8">
    <property type="entry name" value="ALPHA_BETA HYDROLASE FOLD-3 DOMAIN-CONTAINING PROTEIN-RELATED"/>
    <property type="match status" value="1"/>
</dbReference>
<dbReference type="EC" id="3.1.1.3" evidence="3"/>
<evidence type="ECO:0000256" key="1">
    <source>
        <dbReference type="ARBA" id="ARBA00022801"/>
    </source>
</evidence>
<reference evidence="3 5" key="1">
    <citation type="submission" date="2015-09" db="EMBL/GenBank/DDBJ databases">
        <authorList>
            <consortium name="Pathogen Informatics"/>
        </authorList>
    </citation>
    <scope>NUCLEOTIDE SEQUENCE [LARGE SCALE GENOMIC DNA]</scope>
    <source>
        <strain evidence="3 5">2789STDY5608891</strain>
    </source>
</reference>
<evidence type="ECO:0000313" key="6">
    <source>
        <dbReference type="Proteomes" id="UP000431304"/>
    </source>
</evidence>
<dbReference type="InterPro" id="IPR050300">
    <property type="entry name" value="GDXG_lipolytic_enzyme"/>
</dbReference>
<dbReference type="EMBL" id="WKRA01000002">
    <property type="protein sequence ID" value="MSD14750.1"/>
    <property type="molecule type" value="Genomic_DNA"/>
</dbReference>
<dbReference type="InterPro" id="IPR013094">
    <property type="entry name" value="AB_hydrolase_3"/>
</dbReference>
<dbReference type="Proteomes" id="UP000095492">
    <property type="component" value="Unassembled WGS sequence"/>
</dbReference>
<dbReference type="InterPro" id="IPR029058">
    <property type="entry name" value="AB_hydrolase_fold"/>
</dbReference>
<feature type="domain" description="Alpha/beta hydrolase fold-3" evidence="2">
    <location>
        <begin position="73"/>
        <end position="275"/>
    </location>
</feature>
<proteinExistence type="predicted"/>
<protein>
    <submittedName>
        <fullName evidence="4">Alpha/beta hydrolase fold domain-containing protein</fullName>
    </submittedName>
    <submittedName>
        <fullName evidence="3">Lipase 2</fullName>
        <ecNumber evidence="3">3.1.1.3</ecNumber>
    </submittedName>
</protein>
<dbReference type="Proteomes" id="UP000431304">
    <property type="component" value="Unassembled WGS sequence"/>
</dbReference>
<evidence type="ECO:0000259" key="2">
    <source>
        <dbReference type="Pfam" id="PF07859"/>
    </source>
</evidence>
<dbReference type="Gene3D" id="3.40.50.1820">
    <property type="entry name" value="alpha/beta hydrolase"/>
    <property type="match status" value="1"/>
</dbReference>
<dbReference type="GO" id="GO:0004806">
    <property type="term" value="F:triacylglycerol lipase activity"/>
    <property type="evidence" value="ECO:0007669"/>
    <property type="project" value="UniProtKB-EC"/>
</dbReference>
<name>A0A173VAB9_EUBRA</name>
<dbReference type="Pfam" id="PF07859">
    <property type="entry name" value="Abhydrolase_3"/>
    <property type="match status" value="1"/>
</dbReference>
<dbReference type="AlphaFoldDB" id="A0A173VAB9"/>
<dbReference type="PANTHER" id="PTHR48081">
    <property type="entry name" value="AB HYDROLASE SUPERFAMILY PROTEIN C4A8.06C"/>
    <property type="match status" value="1"/>
</dbReference>
<accession>A0A173VAB9</accession>
<evidence type="ECO:0000313" key="4">
    <source>
        <dbReference type="EMBL" id="MSD14750.1"/>
    </source>
</evidence>
<dbReference type="EMBL" id="CYYA01000024">
    <property type="protein sequence ID" value="CUN23626.1"/>
    <property type="molecule type" value="Genomic_DNA"/>
</dbReference>
<gene>
    <name evidence="3" type="primary">lip2</name>
    <name evidence="3" type="ORF">ERS852448_02659</name>
    <name evidence="4" type="ORF">GKE72_01405</name>
</gene>